<dbReference type="GeneID" id="20210863"/>
<dbReference type="STRING" id="6412.T1FPW6"/>
<organism evidence="4 5">
    <name type="scientific">Helobdella robusta</name>
    <name type="common">Californian leech</name>
    <dbReference type="NCBI Taxonomy" id="6412"/>
    <lineage>
        <taxon>Eukaryota</taxon>
        <taxon>Metazoa</taxon>
        <taxon>Spiralia</taxon>
        <taxon>Lophotrochozoa</taxon>
        <taxon>Annelida</taxon>
        <taxon>Clitellata</taxon>
        <taxon>Hirudinea</taxon>
        <taxon>Rhynchobdellida</taxon>
        <taxon>Glossiphoniidae</taxon>
        <taxon>Helobdella</taxon>
    </lineage>
</organism>
<dbReference type="GO" id="GO:0005615">
    <property type="term" value="C:extracellular space"/>
    <property type="evidence" value="ECO:0000318"/>
    <property type="project" value="GO_Central"/>
</dbReference>
<dbReference type="PANTHER" id="PTHR10334">
    <property type="entry name" value="CYSTEINE-RICH SECRETORY PROTEIN-RELATED"/>
    <property type="match status" value="1"/>
</dbReference>
<sequence>MKKISLCVFVVSLFVILNVNEAGFLREVAKPFERIGKEIRREVKDVGKAIEHVGKASGFTIVESCCPSCCQVDPKRRKEEVIEVVETVDDTTGIQATTETFEVGMIRLHNELRSIEGVTGTVAWDARLAQMSAEWITQCSLKYPVYGDSRDSYGQNAFMTTSATAEPIDAINTWYSYKSNFNPATGDCLDGQVCDPYLQAVMPESQYVGCAAGTCGSFSGGPGGSTIFCMYAPV</sequence>
<name>T1FPW6_HELRO</name>
<feature type="chain" id="PRO_5010980873" description="SCP domain-containing protein" evidence="1">
    <location>
        <begin position="23"/>
        <end position="234"/>
    </location>
</feature>
<dbReference type="InterPro" id="IPR014044">
    <property type="entry name" value="CAP_dom"/>
</dbReference>
<dbReference type="SMART" id="SM00198">
    <property type="entry name" value="SCP"/>
    <property type="match status" value="1"/>
</dbReference>
<dbReference type="EMBL" id="AMQM01000619">
    <property type="status" value="NOT_ANNOTATED_CDS"/>
    <property type="molecule type" value="Genomic_DNA"/>
</dbReference>
<keyword evidence="5" id="KW-1185">Reference proteome</keyword>
<dbReference type="HOGENOM" id="CLU_1186140_0_0_1"/>
<dbReference type="FunFam" id="3.40.33.10:FF:000063">
    <property type="entry name" value="Uncharacterized protein"/>
    <property type="match status" value="1"/>
</dbReference>
<dbReference type="Proteomes" id="UP000015101">
    <property type="component" value="Unassembled WGS sequence"/>
</dbReference>
<evidence type="ECO:0000259" key="2">
    <source>
        <dbReference type="SMART" id="SM00198"/>
    </source>
</evidence>
<reference evidence="3 5" key="2">
    <citation type="journal article" date="2013" name="Nature">
        <title>Insights into bilaterian evolution from three spiralian genomes.</title>
        <authorList>
            <person name="Simakov O."/>
            <person name="Marletaz F."/>
            <person name="Cho S.J."/>
            <person name="Edsinger-Gonzales E."/>
            <person name="Havlak P."/>
            <person name="Hellsten U."/>
            <person name="Kuo D.H."/>
            <person name="Larsson T."/>
            <person name="Lv J."/>
            <person name="Arendt D."/>
            <person name="Savage R."/>
            <person name="Osoegawa K."/>
            <person name="de Jong P."/>
            <person name="Grimwood J."/>
            <person name="Chapman J.A."/>
            <person name="Shapiro H."/>
            <person name="Aerts A."/>
            <person name="Otillar R.P."/>
            <person name="Terry A.Y."/>
            <person name="Boore J.L."/>
            <person name="Grigoriev I.V."/>
            <person name="Lindberg D.R."/>
            <person name="Seaver E.C."/>
            <person name="Weisblat D.A."/>
            <person name="Putnam N.H."/>
            <person name="Rokhsar D.S."/>
        </authorList>
    </citation>
    <scope>NUCLEOTIDE SEQUENCE</scope>
</reference>
<keyword evidence="1" id="KW-0732">Signal</keyword>
<feature type="signal peptide" evidence="1">
    <location>
        <begin position="1"/>
        <end position="22"/>
    </location>
</feature>
<dbReference type="EMBL" id="KB096324">
    <property type="protein sequence ID" value="ESO06380.1"/>
    <property type="molecule type" value="Genomic_DNA"/>
</dbReference>
<feature type="domain" description="SCP" evidence="2">
    <location>
        <begin position="100"/>
        <end position="228"/>
    </location>
</feature>
<dbReference type="SUPFAM" id="SSF55797">
    <property type="entry name" value="PR-1-like"/>
    <property type="match status" value="1"/>
</dbReference>
<accession>T1FPW6</accession>
<protein>
    <recommendedName>
        <fullName evidence="2">SCP domain-containing protein</fullName>
    </recommendedName>
</protein>
<dbReference type="AlphaFoldDB" id="T1FPW6"/>
<dbReference type="KEGG" id="hro:HELRODRAFT_188342"/>
<evidence type="ECO:0000313" key="4">
    <source>
        <dbReference type="EnsemblMetazoa" id="HelroP188342"/>
    </source>
</evidence>
<dbReference type="Gene3D" id="3.40.33.10">
    <property type="entry name" value="CAP"/>
    <property type="match status" value="1"/>
</dbReference>
<dbReference type="EnsemblMetazoa" id="HelroT188342">
    <property type="protein sequence ID" value="HelroP188342"/>
    <property type="gene ID" value="HelroG188342"/>
</dbReference>
<evidence type="ECO:0000313" key="5">
    <source>
        <dbReference type="Proteomes" id="UP000015101"/>
    </source>
</evidence>
<dbReference type="OrthoDB" id="10250153at2759"/>
<dbReference type="Pfam" id="PF00188">
    <property type="entry name" value="CAP"/>
    <property type="match status" value="1"/>
</dbReference>
<evidence type="ECO:0000256" key="1">
    <source>
        <dbReference type="SAM" id="SignalP"/>
    </source>
</evidence>
<evidence type="ECO:0000313" key="3">
    <source>
        <dbReference type="EMBL" id="ESO06380.1"/>
    </source>
</evidence>
<dbReference type="InParanoid" id="T1FPW6"/>
<proteinExistence type="predicted"/>
<gene>
    <name evidence="4" type="primary">20210863</name>
    <name evidence="3" type="ORF">HELRODRAFT_188342</name>
</gene>
<dbReference type="InterPro" id="IPR001283">
    <property type="entry name" value="CRISP-related"/>
</dbReference>
<dbReference type="RefSeq" id="XP_009015748.1">
    <property type="nucleotide sequence ID" value="XM_009017500.1"/>
</dbReference>
<reference evidence="4" key="3">
    <citation type="submission" date="2015-06" db="UniProtKB">
        <authorList>
            <consortium name="EnsemblMetazoa"/>
        </authorList>
    </citation>
    <scope>IDENTIFICATION</scope>
</reference>
<dbReference type="InterPro" id="IPR035940">
    <property type="entry name" value="CAP_sf"/>
</dbReference>
<dbReference type="CTD" id="20210863"/>
<reference evidence="5" key="1">
    <citation type="submission" date="2012-12" db="EMBL/GenBank/DDBJ databases">
        <authorList>
            <person name="Hellsten U."/>
            <person name="Grimwood J."/>
            <person name="Chapman J.A."/>
            <person name="Shapiro H."/>
            <person name="Aerts A."/>
            <person name="Otillar R.P."/>
            <person name="Terry A.Y."/>
            <person name="Boore J.L."/>
            <person name="Simakov O."/>
            <person name="Marletaz F."/>
            <person name="Cho S.-J."/>
            <person name="Edsinger-Gonzales E."/>
            <person name="Havlak P."/>
            <person name="Kuo D.-H."/>
            <person name="Larsson T."/>
            <person name="Lv J."/>
            <person name="Arendt D."/>
            <person name="Savage R."/>
            <person name="Osoegawa K."/>
            <person name="de Jong P."/>
            <person name="Lindberg D.R."/>
            <person name="Seaver E.C."/>
            <person name="Weisblat D.A."/>
            <person name="Putnam N.H."/>
            <person name="Grigoriev I.V."/>
            <person name="Rokhsar D.S."/>
        </authorList>
    </citation>
    <scope>NUCLEOTIDE SEQUENCE</scope>
</reference>